<dbReference type="Proteomes" id="UP000184774">
    <property type="component" value="Unassembled WGS sequence"/>
</dbReference>
<gene>
    <name evidence="1" type="ORF">VSP9026_02538</name>
</gene>
<evidence type="ECO:0000313" key="1">
    <source>
        <dbReference type="EMBL" id="SIO94808.1"/>
    </source>
</evidence>
<accession>A0A1N6M5U9</accession>
<name>A0A1N6M5U9_9VIBR</name>
<dbReference type="RefSeq" id="WP_074373330.1">
    <property type="nucleotide sequence ID" value="NZ_AP024907.1"/>
</dbReference>
<evidence type="ECO:0000313" key="2">
    <source>
        <dbReference type="Proteomes" id="UP000184774"/>
    </source>
</evidence>
<protein>
    <submittedName>
        <fullName evidence="1">Uncharacterized protein</fullName>
    </submittedName>
</protein>
<organism evidence="1 2">
    <name type="scientific">Vibrio spartinae</name>
    <dbReference type="NCBI Taxonomy" id="1918945"/>
    <lineage>
        <taxon>Bacteria</taxon>
        <taxon>Pseudomonadati</taxon>
        <taxon>Pseudomonadota</taxon>
        <taxon>Gammaproteobacteria</taxon>
        <taxon>Vibrionales</taxon>
        <taxon>Vibrionaceae</taxon>
        <taxon>Vibrio</taxon>
    </lineage>
</organism>
<dbReference type="AlphaFoldDB" id="A0A1N6M5U9"/>
<proteinExistence type="predicted"/>
<dbReference type="OrthoDB" id="6586890at2"/>
<sequence length="92" mass="10775">MGHNWEWSQQRGREKRLEAERLAFTNGIPTPSTPPFHSYDATMQSYFNHGWHSVSQCDIRLHLGIAKTPEGTDLIQKIRRLKQCLHHSQHSR</sequence>
<dbReference type="EMBL" id="FSSB01000016">
    <property type="protein sequence ID" value="SIO94808.1"/>
    <property type="molecule type" value="Genomic_DNA"/>
</dbReference>
<reference evidence="1 2" key="1">
    <citation type="submission" date="2016-12" db="EMBL/GenBank/DDBJ databases">
        <authorList>
            <person name="Song W.-J."/>
            <person name="Kurnit D.M."/>
        </authorList>
    </citation>
    <scope>NUCLEOTIDE SEQUENCE [LARGE SCALE GENOMIC DNA]</scope>
    <source>
        <strain evidence="1 2">CECT 9026</strain>
    </source>
</reference>